<dbReference type="PANTHER" id="PTHR46082">
    <property type="entry name" value="ATP/GTP-BINDING PROTEIN-RELATED"/>
    <property type="match status" value="1"/>
</dbReference>
<keyword evidence="2" id="KW-1185">Reference proteome</keyword>
<dbReference type="Gene3D" id="3.40.50.1580">
    <property type="entry name" value="Nucleoside phosphorylase domain"/>
    <property type="match status" value="1"/>
</dbReference>
<gene>
    <name evidence="1" type="ORF">CKAH01_18863</name>
</gene>
<dbReference type="GO" id="GO:0003824">
    <property type="term" value="F:catalytic activity"/>
    <property type="evidence" value="ECO:0007669"/>
    <property type="project" value="InterPro"/>
</dbReference>
<reference evidence="1" key="1">
    <citation type="submission" date="2023-02" db="EMBL/GenBank/DDBJ databases">
        <title>Colletotrichum kahawae CIFC_Que2 genome sequencing and assembly.</title>
        <authorList>
            <person name="Baroncelli R."/>
        </authorList>
    </citation>
    <scope>NUCLEOTIDE SEQUENCE</scope>
    <source>
        <strain evidence="1">CIFC_Que2</strain>
    </source>
</reference>
<proteinExistence type="predicted"/>
<sequence length="92" mass="10259">MHDFARPLRRENFQIAVVCALPLEYDATTLAFDELWDEDGDKFGRAQNGPNHYTTGRIGRHNVVLALLPNMGKASSSGMNFPPTYHPTGTHC</sequence>
<evidence type="ECO:0000313" key="1">
    <source>
        <dbReference type="EMBL" id="KAK2737189.1"/>
    </source>
</evidence>
<organism evidence="1 2">
    <name type="scientific">Colletotrichum kahawae</name>
    <name type="common">Coffee berry disease fungus</name>
    <dbReference type="NCBI Taxonomy" id="34407"/>
    <lineage>
        <taxon>Eukaryota</taxon>
        <taxon>Fungi</taxon>
        <taxon>Dikarya</taxon>
        <taxon>Ascomycota</taxon>
        <taxon>Pezizomycotina</taxon>
        <taxon>Sordariomycetes</taxon>
        <taxon>Hypocreomycetidae</taxon>
        <taxon>Glomerellales</taxon>
        <taxon>Glomerellaceae</taxon>
        <taxon>Colletotrichum</taxon>
        <taxon>Colletotrichum gloeosporioides species complex</taxon>
    </lineage>
</organism>
<name>A0AAE0D2Z5_COLKA</name>
<dbReference type="Proteomes" id="UP001281614">
    <property type="component" value="Unassembled WGS sequence"/>
</dbReference>
<dbReference type="EMBL" id="VYYT01000406">
    <property type="protein sequence ID" value="KAK2737189.1"/>
    <property type="molecule type" value="Genomic_DNA"/>
</dbReference>
<dbReference type="GO" id="GO:0009116">
    <property type="term" value="P:nucleoside metabolic process"/>
    <property type="evidence" value="ECO:0007669"/>
    <property type="project" value="InterPro"/>
</dbReference>
<dbReference type="SUPFAM" id="SSF53167">
    <property type="entry name" value="Purine and uridine phosphorylases"/>
    <property type="match status" value="1"/>
</dbReference>
<dbReference type="PANTHER" id="PTHR46082:SF6">
    <property type="entry name" value="AAA+ ATPASE DOMAIN-CONTAINING PROTEIN-RELATED"/>
    <property type="match status" value="1"/>
</dbReference>
<dbReference type="AlphaFoldDB" id="A0AAE0D2Z5"/>
<evidence type="ECO:0000313" key="2">
    <source>
        <dbReference type="Proteomes" id="UP001281614"/>
    </source>
</evidence>
<protein>
    <submittedName>
        <fullName evidence="1">Phosphorylase superfamily protein</fullName>
    </submittedName>
</protein>
<dbReference type="InterPro" id="IPR053137">
    <property type="entry name" value="NLR-like"/>
</dbReference>
<dbReference type="InterPro" id="IPR035994">
    <property type="entry name" value="Nucleoside_phosphorylase_sf"/>
</dbReference>
<accession>A0AAE0D2Z5</accession>
<comment type="caution">
    <text evidence="1">The sequence shown here is derived from an EMBL/GenBank/DDBJ whole genome shotgun (WGS) entry which is preliminary data.</text>
</comment>